<feature type="domain" description="OmpA-like" evidence="6">
    <location>
        <begin position="220"/>
        <end position="336"/>
    </location>
</feature>
<dbReference type="AlphaFoldDB" id="A0A9E9LFB8"/>
<evidence type="ECO:0000256" key="5">
    <source>
        <dbReference type="SAM" id="SignalP"/>
    </source>
</evidence>
<dbReference type="Proteomes" id="UP001164819">
    <property type="component" value="Chromosome"/>
</dbReference>
<dbReference type="EMBL" id="CP098251">
    <property type="protein sequence ID" value="WAV92126.1"/>
    <property type="molecule type" value="Genomic_DNA"/>
</dbReference>
<name>A0A9E9LFB8_9BURK</name>
<evidence type="ECO:0000256" key="4">
    <source>
        <dbReference type="PROSITE-ProRule" id="PRU00473"/>
    </source>
</evidence>
<feature type="signal peptide" evidence="5">
    <location>
        <begin position="1"/>
        <end position="20"/>
    </location>
</feature>
<evidence type="ECO:0000259" key="6">
    <source>
        <dbReference type="PROSITE" id="PS51123"/>
    </source>
</evidence>
<evidence type="ECO:0000256" key="3">
    <source>
        <dbReference type="ARBA" id="ARBA00023237"/>
    </source>
</evidence>
<organism evidence="7">
    <name type="scientific">Oxalobacter aliiformigenes</name>
    <dbReference type="NCBI Taxonomy" id="2946593"/>
    <lineage>
        <taxon>Bacteria</taxon>
        <taxon>Pseudomonadati</taxon>
        <taxon>Pseudomonadota</taxon>
        <taxon>Betaproteobacteria</taxon>
        <taxon>Burkholderiales</taxon>
        <taxon>Oxalobacteraceae</taxon>
        <taxon>Oxalobacter</taxon>
    </lineage>
</organism>
<feature type="chain" id="PRO_5038396224" evidence="5">
    <location>
        <begin position="21"/>
        <end position="336"/>
    </location>
</feature>
<dbReference type="PANTHER" id="PTHR30329">
    <property type="entry name" value="STATOR ELEMENT OF FLAGELLAR MOTOR COMPLEX"/>
    <property type="match status" value="1"/>
</dbReference>
<dbReference type="Pfam" id="PF00691">
    <property type="entry name" value="OmpA"/>
    <property type="match status" value="1"/>
</dbReference>
<dbReference type="InterPro" id="IPR050330">
    <property type="entry name" value="Bact_OuterMem_StrucFunc"/>
</dbReference>
<dbReference type="Gene3D" id="3.30.1330.60">
    <property type="entry name" value="OmpA-like domain"/>
    <property type="match status" value="1"/>
</dbReference>
<comment type="subcellular location">
    <subcellularLocation>
        <location evidence="1">Cell outer membrane</location>
    </subcellularLocation>
</comment>
<dbReference type="PROSITE" id="PS51123">
    <property type="entry name" value="OMPA_2"/>
    <property type="match status" value="1"/>
</dbReference>
<dbReference type="InterPro" id="IPR006665">
    <property type="entry name" value="OmpA-like"/>
</dbReference>
<evidence type="ECO:0000313" key="7">
    <source>
        <dbReference type="EMBL" id="WAV92126.1"/>
    </source>
</evidence>
<keyword evidence="2 4" id="KW-0472">Membrane</keyword>
<dbReference type="PANTHER" id="PTHR30329:SF21">
    <property type="entry name" value="LIPOPROTEIN YIAD-RELATED"/>
    <property type="match status" value="1"/>
</dbReference>
<dbReference type="InterPro" id="IPR006664">
    <property type="entry name" value="OMP_bac"/>
</dbReference>
<dbReference type="PRINTS" id="PR01021">
    <property type="entry name" value="OMPADOMAIN"/>
</dbReference>
<dbReference type="RefSeq" id="WP_269316384.1">
    <property type="nucleotide sequence ID" value="NZ_CP098251.1"/>
</dbReference>
<dbReference type="GO" id="GO:0009279">
    <property type="term" value="C:cell outer membrane"/>
    <property type="evidence" value="ECO:0007669"/>
    <property type="project" value="UniProtKB-SubCell"/>
</dbReference>
<evidence type="ECO:0000256" key="1">
    <source>
        <dbReference type="ARBA" id="ARBA00004442"/>
    </source>
</evidence>
<dbReference type="CDD" id="cd07185">
    <property type="entry name" value="OmpA_C-like"/>
    <property type="match status" value="1"/>
</dbReference>
<reference evidence="7" key="1">
    <citation type="journal article" date="2022" name="Front. Microbiol.">
        <title>New perspectives on an old grouping: The genomic and phenotypic variability of Oxalobacter formigenes and the implications for calcium oxalate stone prevention.</title>
        <authorList>
            <person name="Chmiel J.A."/>
            <person name="Carr C."/>
            <person name="Stuivenberg G.A."/>
            <person name="Venema R."/>
            <person name="Chanyi R.M."/>
            <person name="Al K.F."/>
            <person name="Giguere D."/>
            <person name="Say H."/>
            <person name="Akouris P.P."/>
            <person name="Dominguez Romero S.A."/>
            <person name="Kwong A."/>
            <person name="Tai V."/>
            <person name="Koval S.F."/>
            <person name="Razvi H."/>
            <person name="Bjazevic J."/>
            <person name="Burton J.P."/>
        </authorList>
    </citation>
    <scope>NUCLEOTIDE SEQUENCE</scope>
    <source>
        <strain evidence="7">OxK</strain>
    </source>
</reference>
<evidence type="ECO:0000256" key="2">
    <source>
        <dbReference type="ARBA" id="ARBA00023136"/>
    </source>
</evidence>
<gene>
    <name evidence="7" type="ORF">NB646_05260</name>
</gene>
<accession>A0A9E9LFB8</accession>
<sequence>MFKRTVFALAISAVLGTAQAAPVCQPSAYNVWLDVSGSMMLPQENGSAESDDGKDVPKIAHAKVFLKKLAQANQGESETGIFTVAPFTIQQEPAKLSAEEYARLLDEKIPENLESVGRMTWLGERAKAQLSREKHLVLVTDGDFSKWKQDSKVPAKKAFDAFRAGGGKLTVLSLAGNDEEVARLHEVFGESDIVDLVSVLRDIRQTDQVVERILDRRCTPAEAPVLELQGINFDFDKATLTSGSSRILDEALNVIRLQYAGRKMEIVGWTDSAGSDAYNGKLSLARAETVKRYFAGHGVDPERMTVRGAGKSFAYDNGTAHGRWMNRRVDIRFPGK</sequence>
<dbReference type="SUPFAM" id="SSF103088">
    <property type="entry name" value="OmpA-like"/>
    <property type="match status" value="1"/>
</dbReference>
<dbReference type="InterPro" id="IPR036737">
    <property type="entry name" value="OmpA-like_sf"/>
</dbReference>
<proteinExistence type="predicted"/>
<protein>
    <submittedName>
        <fullName evidence="7">OmpA family protein</fullName>
    </submittedName>
</protein>
<keyword evidence="3" id="KW-0998">Cell outer membrane</keyword>
<keyword evidence="5" id="KW-0732">Signal</keyword>